<dbReference type="Proteomes" id="UP000249723">
    <property type="component" value="Unassembled WGS sequence"/>
</dbReference>
<evidence type="ECO:0000313" key="2">
    <source>
        <dbReference type="EMBL" id="SCZ97296.1"/>
    </source>
</evidence>
<reference evidence="3" key="1">
    <citation type="submission" date="2016-10" db="EMBL/GenBank/DDBJ databases">
        <authorList>
            <person name="Jeantristanb JTB J.-T."/>
            <person name="Ricardo R."/>
        </authorList>
    </citation>
    <scope>NUCLEOTIDE SEQUENCE [LARGE SCALE GENOMIC DNA]</scope>
</reference>
<dbReference type="AlphaFoldDB" id="A0A2X0KZ92"/>
<proteinExistence type="predicted"/>
<protein>
    <submittedName>
        <fullName evidence="2">BZ3500_MvSof-1268-A1-R1_Chr4-2g07119 protein</fullName>
    </submittedName>
</protein>
<feature type="region of interest" description="Disordered" evidence="1">
    <location>
        <begin position="1"/>
        <end position="30"/>
    </location>
</feature>
<dbReference type="EMBL" id="FMWP01000092">
    <property type="protein sequence ID" value="SCZ97296.1"/>
    <property type="molecule type" value="Genomic_DNA"/>
</dbReference>
<accession>A0A2X0KZ92</accession>
<gene>
    <name evidence="2" type="ORF">BZ3500_MVSOF-1268-A1-R1_CHR4-2G07119</name>
</gene>
<keyword evidence="3" id="KW-1185">Reference proteome</keyword>
<evidence type="ECO:0000256" key="1">
    <source>
        <dbReference type="SAM" id="MobiDB-lite"/>
    </source>
</evidence>
<evidence type="ECO:0000313" key="3">
    <source>
        <dbReference type="Proteomes" id="UP000249723"/>
    </source>
</evidence>
<feature type="region of interest" description="Disordered" evidence="1">
    <location>
        <begin position="66"/>
        <end position="88"/>
    </location>
</feature>
<name>A0A2X0KZ92_9BASI</name>
<sequence>MERNKATTAAEAHVPYSKQSDSGRSCPGDENSLGGVIYKDVDNDGYVRRSGSRTHFAWRIEVRRTSVSKTRRKDDASLSPGGKRTAGNSLPIVVLESDSALVVDVSESRGHGIAPMLIDG</sequence>
<organism evidence="2 3">
    <name type="scientific">Microbotryum saponariae</name>
    <dbReference type="NCBI Taxonomy" id="289078"/>
    <lineage>
        <taxon>Eukaryota</taxon>
        <taxon>Fungi</taxon>
        <taxon>Dikarya</taxon>
        <taxon>Basidiomycota</taxon>
        <taxon>Pucciniomycotina</taxon>
        <taxon>Microbotryomycetes</taxon>
        <taxon>Microbotryales</taxon>
        <taxon>Microbotryaceae</taxon>
        <taxon>Microbotryum</taxon>
    </lineage>
</organism>